<protein>
    <submittedName>
        <fullName evidence="1">SRPBCC family protein</fullName>
    </submittedName>
</protein>
<gene>
    <name evidence="1" type="ORF">P4I72_16790</name>
</gene>
<sequence>MPIIKTELHIRAPIETCFDMARSIDIHAQSTSQTNERAVGGVTSGLIECGQTVTWEAVHFGVKQRLTAEITEMDYPLRFVDEQVRGAFKRFRHTHEFYTTENGTQMIDVFDYTSPMGWLGKLVDVLFLQRYMKGFLIKRNMYIKKVAEELNIIG</sequence>
<dbReference type="SUPFAM" id="SSF55961">
    <property type="entry name" value="Bet v1-like"/>
    <property type="match status" value="1"/>
</dbReference>
<organism evidence="1 2">
    <name type="scientific">Paenibacillus alba</name>
    <dbReference type="NCBI Taxonomy" id="1197127"/>
    <lineage>
        <taxon>Bacteria</taxon>
        <taxon>Bacillati</taxon>
        <taxon>Bacillota</taxon>
        <taxon>Bacilli</taxon>
        <taxon>Bacillales</taxon>
        <taxon>Paenibacillaceae</taxon>
        <taxon>Paenibacillus</taxon>
    </lineage>
</organism>
<dbReference type="Proteomes" id="UP001338137">
    <property type="component" value="Unassembled WGS sequence"/>
</dbReference>
<dbReference type="EMBL" id="JARLKY010000038">
    <property type="protein sequence ID" value="MEC0228787.1"/>
    <property type="molecule type" value="Genomic_DNA"/>
</dbReference>
<name>A0ABU6G3Q2_9BACL</name>
<reference evidence="1 2" key="1">
    <citation type="submission" date="2023-03" db="EMBL/GenBank/DDBJ databases">
        <title>Bacillus Genome Sequencing.</title>
        <authorList>
            <person name="Dunlap C."/>
        </authorList>
    </citation>
    <scope>NUCLEOTIDE SEQUENCE [LARGE SCALE GENOMIC DNA]</scope>
    <source>
        <strain evidence="1 2">BD-533</strain>
    </source>
</reference>
<comment type="caution">
    <text evidence="1">The sequence shown here is derived from an EMBL/GenBank/DDBJ whole genome shotgun (WGS) entry which is preliminary data.</text>
</comment>
<proteinExistence type="predicted"/>
<evidence type="ECO:0000313" key="1">
    <source>
        <dbReference type="EMBL" id="MEC0228787.1"/>
    </source>
</evidence>
<keyword evidence="2" id="KW-1185">Reference proteome</keyword>
<dbReference type="CDD" id="cd07820">
    <property type="entry name" value="SRPBCC_3"/>
    <property type="match status" value="1"/>
</dbReference>
<evidence type="ECO:0000313" key="2">
    <source>
        <dbReference type="Proteomes" id="UP001338137"/>
    </source>
</evidence>
<dbReference type="Gene3D" id="3.30.530.20">
    <property type="match status" value="1"/>
</dbReference>
<dbReference type="RefSeq" id="WP_326072971.1">
    <property type="nucleotide sequence ID" value="NZ_JARLKY010000038.1"/>
</dbReference>
<dbReference type="InterPro" id="IPR023393">
    <property type="entry name" value="START-like_dom_sf"/>
</dbReference>
<accession>A0ABU6G3Q2</accession>